<feature type="transmembrane region" description="Helical" evidence="1">
    <location>
        <begin position="343"/>
        <end position="363"/>
    </location>
</feature>
<dbReference type="SUPFAM" id="SSF103473">
    <property type="entry name" value="MFS general substrate transporter"/>
    <property type="match status" value="1"/>
</dbReference>
<keyword evidence="1" id="KW-0472">Membrane</keyword>
<feature type="transmembrane region" description="Helical" evidence="1">
    <location>
        <begin position="211"/>
        <end position="232"/>
    </location>
</feature>
<name>A0A075JHX9_9MICO</name>
<feature type="transmembrane region" description="Helical" evidence="1">
    <location>
        <begin position="79"/>
        <end position="97"/>
    </location>
</feature>
<dbReference type="PANTHER" id="PTHR23542">
    <property type="match status" value="1"/>
</dbReference>
<keyword evidence="1" id="KW-1133">Transmembrane helix</keyword>
<dbReference type="AlphaFoldDB" id="A0A075JHX9"/>
<dbReference type="KEGG" id="dni:HX89_12030"/>
<accession>A0A075JHX9</accession>
<feature type="transmembrane region" description="Helical" evidence="1">
    <location>
        <begin position="164"/>
        <end position="190"/>
    </location>
</feature>
<dbReference type="Pfam" id="PF07690">
    <property type="entry name" value="MFS_1"/>
    <property type="match status" value="1"/>
</dbReference>
<feature type="transmembrane region" description="Helical" evidence="1">
    <location>
        <begin position="104"/>
        <end position="122"/>
    </location>
</feature>
<feature type="transmembrane region" description="Helical" evidence="1">
    <location>
        <begin position="16"/>
        <end position="39"/>
    </location>
</feature>
<dbReference type="HOGENOM" id="CLU_033532_2_0_11"/>
<evidence type="ECO:0000313" key="2">
    <source>
        <dbReference type="EMBL" id="AIF41539.1"/>
    </source>
</evidence>
<evidence type="ECO:0000256" key="1">
    <source>
        <dbReference type="SAM" id="Phobius"/>
    </source>
</evidence>
<organism evidence="2 3">
    <name type="scientific">Dermacoccus nishinomiyaensis</name>
    <dbReference type="NCBI Taxonomy" id="1274"/>
    <lineage>
        <taxon>Bacteria</taxon>
        <taxon>Bacillati</taxon>
        <taxon>Actinomycetota</taxon>
        <taxon>Actinomycetes</taxon>
        <taxon>Micrococcales</taxon>
        <taxon>Dermacoccaceae</taxon>
        <taxon>Dermacoccus</taxon>
    </lineage>
</organism>
<proteinExistence type="predicted"/>
<dbReference type="Proteomes" id="UP000027986">
    <property type="component" value="Chromosome"/>
</dbReference>
<gene>
    <name evidence="2" type="ORF">HX89_12030</name>
</gene>
<keyword evidence="3" id="KW-1185">Reference proteome</keyword>
<dbReference type="eggNOG" id="COG2814">
    <property type="taxonomic scope" value="Bacteria"/>
</dbReference>
<keyword evidence="1" id="KW-0812">Transmembrane</keyword>
<protein>
    <recommendedName>
        <fullName evidence="4">MFS transporter</fullName>
    </recommendedName>
</protein>
<dbReference type="OrthoDB" id="9180256at2"/>
<dbReference type="Gene3D" id="1.20.1250.20">
    <property type="entry name" value="MFS general substrate transporter like domains"/>
    <property type="match status" value="1"/>
</dbReference>
<feature type="transmembrane region" description="Helical" evidence="1">
    <location>
        <begin position="46"/>
        <end position="67"/>
    </location>
</feature>
<dbReference type="InterPro" id="IPR036259">
    <property type="entry name" value="MFS_trans_sf"/>
</dbReference>
<dbReference type="GeneID" id="41841803"/>
<evidence type="ECO:0008006" key="4">
    <source>
        <dbReference type="Google" id="ProtNLM"/>
    </source>
</evidence>
<sequence length="403" mass="41564">MSHVGYSGLFGLTGRWYVVVAFIARLPLAMSQLGTLLLVATTTDSYTHAGICAGALAVCNAIGSPWFGSLTDRLGQTRILLVQCLGGAAGLVGVVATRYFDAPWWLTAVVAALAGFALPQIGQLARVRWRPIIGSHGADGRLVTTAFSYEGAADEASFVVGPMLVGAFAALFGTWAPLLAAAALLLWFGLQFARHPSASLVSPAPTGSSRIPVWSAAFTVLFVAQFLIGNLFGSIQTGTTMMTRAAGHAESAGLFHALLGIGSVSAGLALGRVRRTPDHARRLLLFATAMWVLSLPLLAVDGLWGLAGELVILGFAIAPYMITTFTLGELITDRGRLATAMTFLAGATGLGYASGAGIAGRLVDAHGATAAFAVTLTATSVALGLAVAARGLLRRAQARAAQV</sequence>
<dbReference type="PANTHER" id="PTHR23542:SF1">
    <property type="entry name" value="MAJOR FACILITATOR SUPERFAMILY (MFS) PROFILE DOMAIN-CONTAINING PROTEIN"/>
    <property type="match status" value="1"/>
</dbReference>
<feature type="transmembrane region" description="Helical" evidence="1">
    <location>
        <begin position="310"/>
        <end position="331"/>
    </location>
</feature>
<dbReference type="RefSeq" id="WP_038569374.1">
    <property type="nucleotide sequence ID" value="NZ_CP008889.1"/>
</dbReference>
<evidence type="ECO:0000313" key="3">
    <source>
        <dbReference type="Proteomes" id="UP000027986"/>
    </source>
</evidence>
<feature type="transmembrane region" description="Helical" evidence="1">
    <location>
        <begin position="252"/>
        <end position="271"/>
    </location>
</feature>
<feature type="transmembrane region" description="Helical" evidence="1">
    <location>
        <begin position="369"/>
        <end position="389"/>
    </location>
</feature>
<feature type="transmembrane region" description="Helical" evidence="1">
    <location>
        <begin position="283"/>
        <end position="304"/>
    </location>
</feature>
<dbReference type="GO" id="GO:0022857">
    <property type="term" value="F:transmembrane transporter activity"/>
    <property type="evidence" value="ECO:0007669"/>
    <property type="project" value="InterPro"/>
</dbReference>
<dbReference type="InterPro" id="IPR011701">
    <property type="entry name" value="MFS"/>
</dbReference>
<reference evidence="2 3" key="1">
    <citation type="submission" date="2014-07" db="EMBL/GenBank/DDBJ databases">
        <title>Genome Sequencing of Dermacoccus nishinomiyaensis.</title>
        <authorList>
            <person name="Hong K.W."/>
            <person name="Chan K.G."/>
        </authorList>
    </citation>
    <scope>NUCLEOTIDE SEQUENCE [LARGE SCALE GENOMIC DNA]</scope>
    <source>
        <strain evidence="2 3">M25</strain>
    </source>
</reference>
<dbReference type="EMBL" id="CP008889">
    <property type="protein sequence ID" value="AIF41539.1"/>
    <property type="molecule type" value="Genomic_DNA"/>
</dbReference>